<accession>A0A2P8R0C0</accession>
<dbReference type="InterPro" id="IPR035104">
    <property type="entry name" value="Ribosomal_protein_S1-like"/>
</dbReference>
<name>A0A2P8R0C0_9BACT</name>
<evidence type="ECO:0000313" key="7">
    <source>
        <dbReference type="Proteomes" id="UP000240535"/>
    </source>
</evidence>
<organism evidence="6 7">
    <name type="scientific">Campylobacter blaseri</name>
    <dbReference type="NCBI Taxonomy" id="2042961"/>
    <lineage>
        <taxon>Bacteria</taxon>
        <taxon>Pseudomonadati</taxon>
        <taxon>Campylobacterota</taxon>
        <taxon>Epsilonproteobacteria</taxon>
        <taxon>Campylobacterales</taxon>
        <taxon>Campylobacteraceae</taxon>
        <taxon>Campylobacter</taxon>
    </lineage>
</organism>
<dbReference type="PANTHER" id="PTHR10724">
    <property type="entry name" value="30S RIBOSOMAL PROTEIN S1"/>
    <property type="match status" value="1"/>
</dbReference>
<comment type="function">
    <text evidence="4">Binds mRNA; thus facilitating recognition of the initiation point. It is needed to translate mRNA with a short Shine-Dalgarno (SD) purine-rich sequence.</text>
</comment>
<dbReference type="NCBIfam" id="NF004956">
    <property type="entry name" value="PRK06299.1-6"/>
    <property type="match status" value="1"/>
</dbReference>
<proteinExistence type="inferred from homology"/>
<dbReference type="OrthoDB" id="9804077at2"/>
<dbReference type="GO" id="GO:0003729">
    <property type="term" value="F:mRNA binding"/>
    <property type="evidence" value="ECO:0007669"/>
    <property type="project" value="TreeGrafter"/>
</dbReference>
<dbReference type="SUPFAM" id="SSF50249">
    <property type="entry name" value="Nucleic acid-binding proteins"/>
    <property type="match status" value="6"/>
</dbReference>
<protein>
    <submittedName>
        <fullName evidence="6">30S ribosomal protein S1</fullName>
    </submittedName>
</protein>
<keyword evidence="7" id="KW-1185">Reference proteome</keyword>
<feature type="domain" description="S1 motif" evidence="5">
    <location>
        <begin position="288"/>
        <end position="358"/>
    </location>
</feature>
<dbReference type="GO" id="GO:0003735">
    <property type="term" value="F:structural constituent of ribosome"/>
    <property type="evidence" value="ECO:0007669"/>
    <property type="project" value="TreeGrafter"/>
</dbReference>
<feature type="domain" description="S1 motif" evidence="5">
    <location>
        <begin position="202"/>
        <end position="270"/>
    </location>
</feature>
<dbReference type="InterPro" id="IPR012340">
    <property type="entry name" value="NA-bd_OB-fold"/>
</dbReference>
<dbReference type="PANTHER" id="PTHR10724:SF7">
    <property type="entry name" value="SMALL RIBOSOMAL SUBUNIT PROTEIN BS1C"/>
    <property type="match status" value="1"/>
</dbReference>
<dbReference type="Proteomes" id="UP000240535">
    <property type="component" value="Unassembled WGS sequence"/>
</dbReference>
<evidence type="ECO:0000256" key="1">
    <source>
        <dbReference type="ARBA" id="ARBA00006767"/>
    </source>
</evidence>
<dbReference type="GO" id="GO:0006412">
    <property type="term" value="P:translation"/>
    <property type="evidence" value="ECO:0007669"/>
    <property type="project" value="TreeGrafter"/>
</dbReference>
<comment type="similarity">
    <text evidence="1">Belongs to the bacterial ribosomal protein bS1 family.</text>
</comment>
<evidence type="ECO:0000259" key="5">
    <source>
        <dbReference type="PROSITE" id="PS50126"/>
    </source>
</evidence>
<sequence length="561" mass="63307">MAEVNDKVQNSTKEEFEDFEALLEESFKKREESVISKGTIVAIKGEEIFVDVDRKIEGVLRASEVTDKDGNITVKVGDPIDVVITGNRGGRPILSYEQAIRKVKVADFIENYDEDAENIVEVTIRAKNKGGYICVNEDNVEFFMPRSQSALKDSPSLIGKTYKAKVIKVDKENNSILISRKKIVDEERRVKKELIEKISKSEEIIEGTIKKITTYGMFVDVGGADGLVHYSEISYKGPVNPSKLFNEGDKVPVKVINYDEEKKHLSLSIKAAMPDPWEEIIEDGLEVGDTIRVKVSNIEPYGAFVDLGNDIEGFLHISEISWDKNIKNPKDFITEDEDIDVEIIEINTDKRRLRVSLKNLLEKPFAKFKKAYKVGDVVKGVITTIPNFGAFVKIDGVEGLLHNEDISWDRSIKTKDILKVGDEIEVKIINIDFDGEKISLSKKELEESPIAKYAKNHRVGDVVKGIVRDKKDFGVFVDLGEGVDALIRKEDLGNVDIDELKIDEEIEAAIDFIDTKRSRIRLSIRRLAREKERAVLKEINSSEDNDLMSLGDLIKEQLSDN</sequence>
<dbReference type="FunFam" id="2.40.50.140:FF:000103">
    <property type="entry name" value="protein RRP5 homolog"/>
    <property type="match status" value="1"/>
</dbReference>
<dbReference type="RefSeq" id="WP_106871337.1">
    <property type="nucleotide sequence ID" value="NZ_CP053841.1"/>
</dbReference>
<dbReference type="PROSITE" id="PS50126">
    <property type="entry name" value="S1"/>
    <property type="match status" value="6"/>
</dbReference>
<comment type="caution">
    <text evidence="6">The sequence shown here is derived from an EMBL/GenBank/DDBJ whole genome shotgun (WGS) entry which is preliminary data.</text>
</comment>
<dbReference type="InterPro" id="IPR050437">
    <property type="entry name" value="Ribos_protein_bS1-like"/>
</dbReference>
<dbReference type="Pfam" id="PF00575">
    <property type="entry name" value="S1"/>
    <property type="match status" value="5"/>
</dbReference>
<dbReference type="GO" id="GO:0022627">
    <property type="term" value="C:cytosolic small ribosomal subunit"/>
    <property type="evidence" value="ECO:0007669"/>
    <property type="project" value="TreeGrafter"/>
</dbReference>
<feature type="domain" description="S1 motif" evidence="5">
    <location>
        <begin position="375"/>
        <end position="443"/>
    </location>
</feature>
<dbReference type="AlphaFoldDB" id="A0A2P8R0C0"/>
<evidence type="ECO:0000256" key="4">
    <source>
        <dbReference type="ARBA" id="ARBA00025604"/>
    </source>
</evidence>
<evidence type="ECO:0000256" key="3">
    <source>
        <dbReference type="ARBA" id="ARBA00023274"/>
    </source>
</evidence>
<dbReference type="CDD" id="cd04465">
    <property type="entry name" value="S1_RPS1_repeat_ec2_hs2"/>
    <property type="match status" value="1"/>
</dbReference>
<feature type="domain" description="S1 motif" evidence="5">
    <location>
        <begin position="460"/>
        <end position="525"/>
    </location>
</feature>
<feature type="domain" description="S1 motif" evidence="5">
    <location>
        <begin position="33"/>
        <end position="97"/>
    </location>
</feature>
<dbReference type="Gene3D" id="2.40.50.140">
    <property type="entry name" value="Nucleic acid-binding proteins"/>
    <property type="match status" value="5"/>
</dbReference>
<dbReference type="SMART" id="SM00316">
    <property type="entry name" value="S1"/>
    <property type="match status" value="6"/>
</dbReference>
<keyword evidence="3" id="KW-0687">Ribonucleoprotein</keyword>
<dbReference type="PRINTS" id="PR00681">
    <property type="entry name" value="RIBOSOMALS1"/>
</dbReference>
<dbReference type="InterPro" id="IPR003029">
    <property type="entry name" value="S1_domain"/>
</dbReference>
<dbReference type="EMBL" id="PDHH01000004">
    <property type="protein sequence ID" value="PSM51932.1"/>
    <property type="molecule type" value="Genomic_DNA"/>
</dbReference>
<feature type="domain" description="S1 motif" evidence="5">
    <location>
        <begin position="117"/>
        <end position="181"/>
    </location>
</feature>
<reference evidence="7" key="1">
    <citation type="submission" date="2017-10" db="EMBL/GenBank/DDBJ databases">
        <title>Campylobacter species from seals.</title>
        <authorList>
            <person name="Gilbert M.J."/>
            <person name="Zomer A.L."/>
            <person name="Timmerman A.J."/>
            <person name="Duim B."/>
            <person name="Wagenaar J.A."/>
        </authorList>
    </citation>
    <scope>NUCLEOTIDE SEQUENCE [LARGE SCALE GENOMIC DNA]</scope>
    <source>
        <strain evidence="7">17S00004-5</strain>
    </source>
</reference>
<keyword evidence="2 6" id="KW-0689">Ribosomal protein</keyword>
<evidence type="ECO:0000256" key="2">
    <source>
        <dbReference type="ARBA" id="ARBA00022980"/>
    </source>
</evidence>
<gene>
    <name evidence="6" type="ORF">CQ405_05030</name>
</gene>
<evidence type="ECO:0000313" key="6">
    <source>
        <dbReference type="EMBL" id="PSM51932.1"/>
    </source>
</evidence>